<reference evidence="1 2" key="1">
    <citation type="submission" date="2018-10" db="EMBL/GenBank/DDBJ databases">
        <title>Genomic Encyclopedia of Type Strains, Phase IV (KMG-IV): sequencing the most valuable type-strain genomes for metagenomic binning, comparative biology and taxonomic classification.</title>
        <authorList>
            <person name="Goeker M."/>
        </authorList>
    </citation>
    <scope>NUCLEOTIDE SEQUENCE [LARGE SCALE GENOMIC DNA]</scope>
    <source>
        <strain evidence="1 2">DSM 3303</strain>
    </source>
</reference>
<sequence length="73" mass="8848">MYQKYFVVPLLSLILAMAKNPIVFYHLWEAISEQDYLRIAYHGCRCARYWWQQSQTVKSWIAERKSMKNTDKT</sequence>
<gene>
    <name evidence="1" type="ORF">C8E02_3201</name>
</gene>
<dbReference type="EMBL" id="RBID01000019">
    <property type="protein sequence ID" value="RKQ53268.1"/>
    <property type="molecule type" value="Genomic_DNA"/>
</dbReference>
<protein>
    <submittedName>
        <fullName evidence="1">Uncharacterized protein</fullName>
    </submittedName>
</protein>
<comment type="caution">
    <text evidence="1">The sequence shown here is derived from an EMBL/GenBank/DDBJ whole genome shotgun (WGS) entry which is preliminary data.</text>
</comment>
<dbReference type="AlphaFoldDB" id="A0A495AX15"/>
<name>A0A495AX15_VOGIN</name>
<proteinExistence type="predicted"/>
<dbReference type="Proteomes" id="UP000279384">
    <property type="component" value="Unassembled WGS sequence"/>
</dbReference>
<evidence type="ECO:0000313" key="2">
    <source>
        <dbReference type="Proteomes" id="UP000279384"/>
    </source>
</evidence>
<evidence type="ECO:0000313" key="1">
    <source>
        <dbReference type="EMBL" id="RKQ53268.1"/>
    </source>
</evidence>
<accession>A0A495AX15</accession>
<organism evidence="1 2">
    <name type="scientific">Vogesella indigofera</name>
    <name type="common">Pseudomonas indigofera</name>
    <dbReference type="NCBI Taxonomy" id="45465"/>
    <lineage>
        <taxon>Bacteria</taxon>
        <taxon>Pseudomonadati</taxon>
        <taxon>Pseudomonadota</taxon>
        <taxon>Betaproteobacteria</taxon>
        <taxon>Neisseriales</taxon>
        <taxon>Chromobacteriaceae</taxon>
        <taxon>Vogesella</taxon>
    </lineage>
</organism>